<organism evidence="2 3">
    <name type="scientific">Komagataeibacter melaceti</name>
    <dbReference type="NCBI Taxonomy" id="2766577"/>
    <lineage>
        <taxon>Bacteria</taxon>
        <taxon>Pseudomonadati</taxon>
        <taxon>Pseudomonadota</taxon>
        <taxon>Alphaproteobacteria</taxon>
        <taxon>Acetobacterales</taxon>
        <taxon>Acetobacteraceae</taxon>
        <taxon>Komagataeibacter</taxon>
    </lineage>
</organism>
<evidence type="ECO:0000313" key="2">
    <source>
        <dbReference type="EMBL" id="RFD21525.1"/>
    </source>
</evidence>
<dbReference type="EMBL" id="QUWV01000002">
    <property type="protein sequence ID" value="RFD21525.1"/>
    <property type="molecule type" value="Genomic_DNA"/>
</dbReference>
<name>A0A371Z4V9_9PROT</name>
<reference evidence="2 3" key="1">
    <citation type="submission" date="2018-08" db="EMBL/GenBank/DDBJ databases">
        <title>Komagataeibacter sp. AV 382.</title>
        <authorList>
            <person name="Skraban J."/>
            <person name="Trcek J."/>
        </authorList>
    </citation>
    <scope>NUCLEOTIDE SEQUENCE [LARGE SCALE GENOMIC DNA]</scope>
    <source>
        <strain evidence="2 3">AV 382</strain>
    </source>
</reference>
<feature type="compositionally biased region" description="Low complexity" evidence="1">
    <location>
        <begin position="65"/>
        <end position="77"/>
    </location>
</feature>
<protein>
    <submittedName>
        <fullName evidence="2">Uncharacterized protein</fullName>
    </submittedName>
</protein>
<dbReference type="AlphaFoldDB" id="A0A371Z4V9"/>
<dbReference type="Proteomes" id="UP000262371">
    <property type="component" value="Unassembled WGS sequence"/>
</dbReference>
<feature type="region of interest" description="Disordered" evidence="1">
    <location>
        <begin position="1"/>
        <end position="84"/>
    </location>
</feature>
<dbReference type="RefSeq" id="WP_116701566.1">
    <property type="nucleotide sequence ID" value="NZ_QUWV01000002.1"/>
</dbReference>
<accession>A0A371Z4V9</accession>
<comment type="caution">
    <text evidence="2">The sequence shown here is derived from an EMBL/GenBank/DDBJ whole genome shotgun (WGS) entry which is preliminary data.</text>
</comment>
<keyword evidence="3" id="KW-1185">Reference proteome</keyword>
<feature type="compositionally biased region" description="Low complexity" evidence="1">
    <location>
        <begin position="10"/>
        <end position="28"/>
    </location>
</feature>
<proteinExistence type="predicted"/>
<evidence type="ECO:0000313" key="3">
    <source>
        <dbReference type="Proteomes" id="UP000262371"/>
    </source>
</evidence>
<gene>
    <name evidence="2" type="ORF">DY926_00400</name>
</gene>
<evidence type="ECO:0000256" key="1">
    <source>
        <dbReference type="SAM" id="MobiDB-lite"/>
    </source>
</evidence>
<sequence>MSRSCGFDVSGGASAHGAPAHGSASGPAVVERTTIMERPGPVESKSSPYHRARRPGRDTGAGMITRAPMAMTGMARPAPRPRMR</sequence>